<comment type="caution">
    <text evidence="1">The sequence shown here is derived from an EMBL/GenBank/DDBJ whole genome shotgun (WGS) entry which is preliminary data.</text>
</comment>
<reference evidence="1" key="1">
    <citation type="submission" date="2022-08" db="EMBL/GenBank/DDBJ databases">
        <title>Genome Sequence of Lecanicillium fungicola.</title>
        <authorList>
            <person name="Buettner E."/>
        </authorList>
    </citation>
    <scope>NUCLEOTIDE SEQUENCE</scope>
    <source>
        <strain evidence="1">Babe33</strain>
    </source>
</reference>
<keyword evidence="2" id="KW-1185">Reference proteome</keyword>
<organism evidence="1 2">
    <name type="scientific">Zarea fungicola</name>
    <dbReference type="NCBI Taxonomy" id="93591"/>
    <lineage>
        <taxon>Eukaryota</taxon>
        <taxon>Fungi</taxon>
        <taxon>Dikarya</taxon>
        <taxon>Ascomycota</taxon>
        <taxon>Pezizomycotina</taxon>
        <taxon>Sordariomycetes</taxon>
        <taxon>Hypocreomycetidae</taxon>
        <taxon>Hypocreales</taxon>
        <taxon>Cordycipitaceae</taxon>
        <taxon>Zarea</taxon>
    </lineage>
</organism>
<gene>
    <name evidence="1" type="ORF">NQ176_g5246</name>
</gene>
<sequence>MIVERQQKQTTPPPTTSTTSSVDGSVTNSPNFEAWYFHPDGVTEALTCPQGTFTTSGSYATCCNSSKCPMPTACSSNKLGFDNFAVVSCASPATCQTMSILPAPGAKSPVVSSIFCAQVWLAYEVYRDTKVISSTSTTSASTSASAGATPSSNSASVTTSATGTGTPTPTPSPTAAASSSKAWIAGAVVGPVAGIALLGAAFWFFRRRNTKIHEPANEIQEIGGYERPADQTAEGSYPNKQYYGASQPKSDSTTAGFYAPLEQQQVHELPATESRR</sequence>
<dbReference type="Proteomes" id="UP001143910">
    <property type="component" value="Unassembled WGS sequence"/>
</dbReference>
<proteinExistence type="predicted"/>
<accession>A0ACC1N9F6</accession>
<dbReference type="EMBL" id="JANJQO010000645">
    <property type="protein sequence ID" value="KAJ2975915.1"/>
    <property type="molecule type" value="Genomic_DNA"/>
</dbReference>
<evidence type="ECO:0000313" key="1">
    <source>
        <dbReference type="EMBL" id="KAJ2975915.1"/>
    </source>
</evidence>
<name>A0ACC1N9F6_9HYPO</name>
<protein>
    <submittedName>
        <fullName evidence="1">Uncharacterized protein</fullName>
    </submittedName>
</protein>
<evidence type="ECO:0000313" key="2">
    <source>
        <dbReference type="Proteomes" id="UP001143910"/>
    </source>
</evidence>